<sequence length="262" mass="29305">MSFQIAYHTDAGIRKKTNQDALLIKTAKSPKGRVGLFAVCDGMGGLSQGELASATVINGMSDWFETELPELLLSDNEQIDTDIQQQLVDSVKALNQKILAYGEAENIKLGTTITALLIIDSDYFLLQVGDSRAYRIREDLFQLTNDQTLVARELERGNITEEQAEIDPRRNILLQCVGASQELDPAISQGEVKEGDLFMLCTDGFYHEISEEEIFTSLRPDRFSKEKQMKETLVRLVDLVKKRKEKDNISVLITKVTAGEVS</sequence>
<evidence type="ECO:0000313" key="2">
    <source>
        <dbReference type="EMBL" id="ETI69505.1"/>
    </source>
</evidence>
<dbReference type="InterPro" id="IPR001932">
    <property type="entry name" value="PPM-type_phosphatase-like_dom"/>
</dbReference>
<organism evidence="2 3">
    <name type="scientific">Neobacillus vireti LMG 21834</name>
    <dbReference type="NCBI Taxonomy" id="1131730"/>
    <lineage>
        <taxon>Bacteria</taxon>
        <taxon>Bacillati</taxon>
        <taxon>Bacillota</taxon>
        <taxon>Bacilli</taxon>
        <taxon>Bacillales</taxon>
        <taxon>Bacillaceae</taxon>
        <taxon>Neobacillus</taxon>
    </lineage>
</organism>
<dbReference type="Pfam" id="PF13672">
    <property type="entry name" value="PP2C_2"/>
    <property type="match status" value="1"/>
</dbReference>
<feature type="domain" description="PPM-type phosphatase" evidence="1">
    <location>
        <begin position="4"/>
        <end position="256"/>
    </location>
</feature>
<evidence type="ECO:0000313" key="3">
    <source>
        <dbReference type="Proteomes" id="UP000018877"/>
    </source>
</evidence>
<dbReference type="SMART" id="SM00332">
    <property type="entry name" value="PP2Cc"/>
    <property type="match status" value="1"/>
</dbReference>
<dbReference type="PANTHER" id="PTHR47992">
    <property type="entry name" value="PROTEIN PHOSPHATASE"/>
    <property type="match status" value="1"/>
</dbReference>
<dbReference type="PROSITE" id="PS51746">
    <property type="entry name" value="PPM_2"/>
    <property type="match status" value="1"/>
</dbReference>
<name>A0AB94IQZ6_9BACI</name>
<dbReference type="AlphaFoldDB" id="A0AB94IQZ6"/>
<dbReference type="SUPFAM" id="SSF81606">
    <property type="entry name" value="PP2C-like"/>
    <property type="match status" value="1"/>
</dbReference>
<dbReference type="InterPro" id="IPR015655">
    <property type="entry name" value="PP2C"/>
</dbReference>
<reference evidence="2 3" key="1">
    <citation type="journal article" date="2014" name="Environ. Microbiol.">
        <title>The nitrate-ammonifying and nosZ-carrying bacterium Bacillus vireti is a potent source and sink for nitric and nitrous oxide under high nitrate conditions.</title>
        <authorList>
            <person name="Mania D."/>
            <person name="Heylen K."/>
            <person name="van Spanning R.J."/>
            <person name="Frostegard A."/>
        </authorList>
    </citation>
    <scope>NUCLEOTIDE SEQUENCE [LARGE SCALE GENOMIC DNA]</scope>
    <source>
        <strain evidence="2 3">LMG 21834</strain>
    </source>
</reference>
<proteinExistence type="predicted"/>
<gene>
    <name evidence="2" type="ORF">BAVI_07119</name>
</gene>
<dbReference type="CDD" id="cd00143">
    <property type="entry name" value="PP2Cc"/>
    <property type="match status" value="1"/>
</dbReference>
<dbReference type="RefSeq" id="WP_024027635.1">
    <property type="nucleotide sequence ID" value="NZ_ALAN01000051.1"/>
</dbReference>
<evidence type="ECO:0000259" key="1">
    <source>
        <dbReference type="PROSITE" id="PS51746"/>
    </source>
</evidence>
<protein>
    <submittedName>
        <fullName evidence="2">Protein serine/threonine phosphatase</fullName>
    </submittedName>
</protein>
<dbReference type="Proteomes" id="UP000018877">
    <property type="component" value="Unassembled WGS sequence"/>
</dbReference>
<accession>A0AB94IQZ6</accession>
<dbReference type="GO" id="GO:0004722">
    <property type="term" value="F:protein serine/threonine phosphatase activity"/>
    <property type="evidence" value="ECO:0007669"/>
    <property type="project" value="InterPro"/>
</dbReference>
<dbReference type="SMART" id="SM00331">
    <property type="entry name" value="PP2C_SIG"/>
    <property type="match status" value="1"/>
</dbReference>
<keyword evidence="3" id="KW-1185">Reference proteome</keyword>
<dbReference type="InterPro" id="IPR036457">
    <property type="entry name" value="PPM-type-like_dom_sf"/>
</dbReference>
<comment type="caution">
    <text evidence="2">The sequence shown here is derived from an EMBL/GenBank/DDBJ whole genome shotgun (WGS) entry which is preliminary data.</text>
</comment>
<dbReference type="EMBL" id="ALAN01000051">
    <property type="protein sequence ID" value="ETI69505.1"/>
    <property type="molecule type" value="Genomic_DNA"/>
</dbReference>
<dbReference type="Gene3D" id="3.60.40.10">
    <property type="entry name" value="PPM-type phosphatase domain"/>
    <property type="match status" value="1"/>
</dbReference>